<evidence type="ECO:0000256" key="8">
    <source>
        <dbReference type="PIRSR" id="PIRSR001529-1"/>
    </source>
</evidence>
<dbReference type="HOGENOM" id="CLU_023797_4_0_1"/>
<keyword evidence="6" id="KW-0030">Aminoacyl-tRNA synthetase</keyword>
<reference evidence="11 12" key="2">
    <citation type="journal article" date="2010" name="Nucleic Acids Res.">
        <title>BeetleBase in 2010: revisions to provide comprehensive genomic information for Tribolium castaneum.</title>
        <authorList>
            <person name="Kim H.S."/>
            <person name="Murphy T."/>
            <person name="Xia J."/>
            <person name="Caragea D."/>
            <person name="Park Y."/>
            <person name="Beeman R.W."/>
            <person name="Lorenzen M.D."/>
            <person name="Butcher S."/>
            <person name="Manak J.R."/>
            <person name="Brown S.J."/>
        </authorList>
    </citation>
    <scope>NUCLEOTIDE SEQUENCE [LARGE SCALE GENOMIC DNA]</scope>
    <source>
        <strain evidence="11 12">Georgia GA2</strain>
    </source>
</reference>
<evidence type="ECO:0000256" key="9">
    <source>
        <dbReference type="PIRSR" id="PIRSR001529-2"/>
    </source>
</evidence>
<dbReference type="GO" id="GO:0004828">
    <property type="term" value="F:serine-tRNA ligase activity"/>
    <property type="evidence" value="ECO:0000318"/>
    <property type="project" value="GO_Central"/>
</dbReference>
<feature type="domain" description="Aminoacyl-transfer RNA synthetases class-II family profile" evidence="10">
    <location>
        <begin position="157"/>
        <end position="392"/>
    </location>
</feature>
<keyword evidence="5 9" id="KW-0067">ATP-binding</keyword>
<evidence type="ECO:0000256" key="6">
    <source>
        <dbReference type="ARBA" id="ARBA00023146"/>
    </source>
</evidence>
<dbReference type="PIRSF" id="PIRSF001529">
    <property type="entry name" value="Ser-tRNA-synth_IIa"/>
    <property type="match status" value="1"/>
</dbReference>
<protein>
    <recommendedName>
        <fullName evidence="2">serine--tRNA ligase</fullName>
        <ecNumber evidence="2">6.1.1.11</ecNumber>
    </recommendedName>
    <alternativeName>
        <fullName evidence="7">Seryl-tRNA synthetase</fullName>
    </alternativeName>
</protein>
<evidence type="ECO:0000313" key="11">
    <source>
        <dbReference type="EMBL" id="EEZ97530.1"/>
    </source>
</evidence>
<feature type="binding site" evidence="8">
    <location>
        <position position="251"/>
    </location>
    <ligand>
        <name>L-serine</name>
        <dbReference type="ChEBI" id="CHEBI:33384"/>
    </ligand>
</feature>
<gene>
    <name evidence="11" type="primary">AUGUSTUS-3.0.2_11377</name>
    <name evidence="11" type="ORF">TcasGA2_TC011377</name>
</gene>
<dbReference type="OMA" id="PLNACGE"/>
<evidence type="ECO:0000256" key="5">
    <source>
        <dbReference type="ARBA" id="ARBA00022840"/>
    </source>
</evidence>
<dbReference type="OrthoDB" id="10264585at2759"/>
<dbReference type="EC" id="6.1.1.11" evidence="2"/>
<dbReference type="STRING" id="7070.D6X4B3"/>
<dbReference type="eggNOG" id="KOG2509">
    <property type="taxonomic scope" value="Eukaryota"/>
</dbReference>
<keyword evidence="4" id="KW-0547">Nucleotide-binding</keyword>
<feature type="binding site" evidence="8">
    <location>
        <position position="220"/>
    </location>
    <ligand>
        <name>L-serine</name>
        <dbReference type="ChEBI" id="CHEBI:33384"/>
    </ligand>
</feature>
<dbReference type="InterPro" id="IPR002314">
    <property type="entry name" value="aa-tRNA-synt_IIb"/>
</dbReference>
<dbReference type="PhylomeDB" id="D6X4B3"/>
<evidence type="ECO:0000259" key="10">
    <source>
        <dbReference type="PROSITE" id="PS50862"/>
    </source>
</evidence>
<dbReference type="PRINTS" id="PR00981">
    <property type="entry name" value="TRNASYNTHSER"/>
</dbReference>
<sequence>MILRKVSQIRPLVIRFWLPVSRGCHTVAPQLDLTYLCDPQNIGEISKNITNRKGIGNIERVHVLKKQLQELDPNDKLYNATKSEFETEVLRIPNRTHPQVAGYGDSPKTVEIVGTKPPDSSHLDFQEICKKLRLLRTDQIGNFCGSKSYYFLGELAELEHALVRYVTSKLLFNKFELVSVPDILPRGTIEGCGMNTKGARTQVYALDSTLHGPDWCLSGTSEMALAGYLSNKTLNSDILPLKLAAVSRCYRAETSNLLEERGIYRVHEFTKVEMFVVTQPQNSEQALEDILKLEMDIFESLGLHFQVLDMPPHELGAQAYRKYDIEAWMPGRGLYGEISSCSNCLDYQARRLGIRTHDGFVHTLNGTACAVPRLLIALVEMGQRKNGTVGLPEVLWPYMGGKQLIGKQKSVPDLRLIKTKKV</sequence>
<feature type="binding site" evidence="8">
    <location>
        <position position="365"/>
    </location>
    <ligand>
        <name>L-serine</name>
        <dbReference type="ChEBI" id="CHEBI:33384"/>
    </ligand>
</feature>
<dbReference type="GO" id="GO:0070158">
    <property type="term" value="P:mitochondrial seryl-tRNA aminoacylation"/>
    <property type="evidence" value="ECO:0000318"/>
    <property type="project" value="GO_Central"/>
</dbReference>
<dbReference type="SUPFAM" id="SSF55681">
    <property type="entry name" value="Class II aaRS and biotin synthetases"/>
    <property type="match status" value="1"/>
</dbReference>
<dbReference type="GO" id="GO:0000049">
    <property type="term" value="F:tRNA binding"/>
    <property type="evidence" value="ECO:0000318"/>
    <property type="project" value="GO_Central"/>
</dbReference>
<comment type="similarity">
    <text evidence="1">Belongs to the class-II aminoacyl-tRNA synthetase family. Type-1 seryl-tRNA synthetase subfamily.</text>
</comment>
<feature type="binding site" evidence="9">
    <location>
        <begin position="266"/>
        <end position="269"/>
    </location>
    <ligand>
        <name>ATP</name>
        <dbReference type="ChEBI" id="CHEBI:30616"/>
    </ligand>
</feature>
<feature type="site" description="Important for serine binding" evidence="8">
    <location>
        <position position="367"/>
    </location>
</feature>
<name>D6X4B3_TRICA</name>
<feature type="binding site" evidence="8">
    <location>
        <position position="273"/>
    </location>
    <ligand>
        <name>L-serine</name>
        <dbReference type="ChEBI" id="CHEBI:33384"/>
    </ligand>
</feature>
<dbReference type="InterPro" id="IPR045864">
    <property type="entry name" value="aa-tRNA-synth_II/BPL/LPL"/>
</dbReference>
<evidence type="ECO:0000313" key="12">
    <source>
        <dbReference type="Proteomes" id="UP000007266"/>
    </source>
</evidence>
<dbReference type="Pfam" id="PF00587">
    <property type="entry name" value="tRNA-synt_2b"/>
    <property type="match status" value="1"/>
</dbReference>
<feature type="binding site" evidence="9">
    <location>
        <begin position="337"/>
        <end position="340"/>
    </location>
    <ligand>
        <name>ATP</name>
        <dbReference type="ChEBI" id="CHEBI:30616"/>
    </ligand>
</feature>
<dbReference type="Proteomes" id="UP000007266">
    <property type="component" value="Unassembled WGS sequence"/>
</dbReference>
<dbReference type="FunFam" id="3.30.930.10:FF:000078">
    <property type="entry name" value="Seryl-tRNA synthetase"/>
    <property type="match status" value="1"/>
</dbReference>
<proteinExistence type="inferred from homology"/>
<dbReference type="AlphaFoldDB" id="D6X4B3"/>
<evidence type="ECO:0000256" key="7">
    <source>
        <dbReference type="ARBA" id="ARBA00031113"/>
    </source>
</evidence>
<evidence type="ECO:0000256" key="1">
    <source>
        <dbReference type="ARBA" id="ARBA00010728"/>
    </source>
</evidence>
<organism evidence="11 12">
    <name type="scientific">Tribolium castaneum</name>
    <name type="common">Red flour beetle</name>
    <dbReference type="NCBI Taxonomy" id="7070"/>
    <lineage>
        <taxon>Eukaryota</taxon>
        <taxon>Metazoa</taxon>
        <taxon>Ecdysozoa</taxon>
        <taxon>Arthropoda</taxon>
        <taxon>Hexapoda</taxon>
        <taxon>Insecta</taxon>
        <taxon>Pterygota</taxon>
        <taxon>Neoptera</taxon>
        <taxon>Endopterygota</taxon>
        <taxon>Coleoptera</taxon>
        <taxon>Polyphaga</taxon>
        <taxon>Cucujiformia</taxon>
        <taxon>Tenebrionidae</taxon>
        <taxon>Tenebrionidae incertae sedis</taxon>
        <taxon>Tribolium</taxon>
    </lineage>
</organism>
<dbReference type="EMBL" id="KQ971410">
    <property type="protein sequence ID" value="EEZ97530.1"/>
    <property type="molecule type" value="Genomic_DNA"/>
</dbReference>
<evidence type="ECO:0000256" key="2">
    <source>
        <dbReference type="ARBA" id="ARBA00012840"/>
    </source>
</evidence>
<dbReference type="InterPro" id="IPR006195">
    <property type="entry name" value="aa-tRNA-synth_II"/>
</dbReference>
<dbReference type="Gene3D" id="3.30.930.10">
    <property type="entry name" value="Bira Bifunctional Protein, Domain 2"/>
    <property type="match status" value="1"/>
</dbReference>
<reference evidence="11 12" key="1">
    <citation type="journal article" date="2008" name="Nature">
        <title>The genome of the model beetle and pest Tribolium castaneum.</title>
        <authorList>
            <consortium name="Tribolium Genome Sequencing Consortium"/>
            <person name="Richards S."/>
            <person name="Gibbs R.A."/>
            <person name="Weinstock G.M."/>
            <person name="Brown S.J."/>
            <person name="Denell R."/>
            <person name="Beeman R.W."/>
            <person name="Gibbs R."/>
            <person name="Beeman R.W."/>
            <person name="Brown S.J."/>
            <person name="Bucher G."/>
            <person name="Friedrich M."/>
            <person name="Grimmelikhuijzen C.J."/>
            <person name="Klingler M."/>
            <person name="Lorenzen M."/>
            <person name="Richards S."/>
            <person name="Roth S."/>
            <person name="Schroder R."/>
            <person name="Tautz D."/>
            <person name="Zdobnov E.M."/>
            <person name="Muzny D."/>
            <person name="Gibbs R.A."/>
            <person name="Weinstock G.M."/>
            <person name="Attaway T."/>
            <person name="Bell S."/>
            <person name="Buhay C.J."/>
            <person name="Chandrabose M.N."/>
            <person name="Chavez D."/>
            <person name="Clerk-Blankenburg K.P."/>
            <person name="Cree A."/>
            <person name="Dao M."/>
            <person name="Davis C."/>
            <person name="Chacko J."/>
            <person name="Dinh H."/>
            <person name="Dugan-Rocha S."/>
            <person name="Fowler G."/>
            <person name="Garner T.T."/>
            <person name="Garnes J."/>
            <person name="Gnirke A."/>
            <person name="Hawes A."/>
            <person name="Hernandez J."/>
            <person name="Hines S."/>
            <person name="Holder M."/>
            <person name="Hume J."/>
            <person name="Jhangiani S.N."/>
            <person name="Joshi V."/>
            <person name="Khan Z.M."/>
            <person name="Jackson L."/>
            <person name="Kovar C."/>
            <person name="Kowis A."/>
            <person name="Lee S."/>
            <person name="Lewis L.R."/>
            <person name="Margolis J."/>
            <person name="Morgan M."/>
            <person name="Nazareth L.V."/>
            <person name="Nguyen N."/>
            <person name="Okwuonu G."/>
            <person name="Parker D."/>
            <person name="Richards S."/>
            <person name="Ruiz S.J."/>
            <person name="Santibanez J."/>
            <person name="Savard J."/>
            <person name="Scherer S.E."/>
            <person name="Schneider B."/>
            <person name="Sodergren E."/>
            <person name="Tautz D."/>
            <person name="Vattahil S."/>
            <person name="Villasana D."/>
            <person name="White C.S."/>
            <person name="Wright R."/>
            <person name="Park Y."/>
            <person name="Beeman R.W."/>
            <person name="Lord J."/>
            <person name="Oppert B."/>
            <person name="Lorenzen M."/>
            <person name="Brown S."/>
            <person name="Wang L."/>
            <person name="Savard J."/>
            <person name="Tautz D."/>
            <person name="Richards S."/>
            <person name="Weinstock G."/>
            <person name="Gibbs R.A."/>
            <person name="Liu Y."/>
            <person name="Worley K."/>
            <person name="Weinstock G."/>
            <person name="Elsik C.G."/>
            <person name="Reese J.T."/>
            <person name="Elhaik E."/>
            <person name="Landan G."/>
            <person name="Graur D."/>
            <person name="Arensburger P."/>
            <person name="Atkinson P."/>
            <person name="Beeman R.W."/>
            <person name="Beidler J."/>
            <person name="Brown S.J."/>
            <person name="Demuth J.P."/>
            <person name="Drury D.W."/>
            <person name="Du Y.Z."/>
            <person name="Fujiwara H."/>
            <person name="Lorenzen M."/>
            <person name="Maselli V."/>
            <person name="Osanai M."/>
            <person name="Park Y."/>
            <person name="Robertson H.M."/>
            <person name="Tu Z."/>
            <person name="Wang J.J."/>
            <person name="Wang S."/>
            <person name="Richards S."/>
            <person name="Song H."/>
            <person name="Zhang L."/>
            <person name="Sodergren E."/>
            <person name="Werner D."/>
            <person name="Stanke M."/>
            <person name="Morgenstern B."/>
            <person name="Solovyev V."/>
            <person name="Kosarev P."/>
            <person name="Brown G."/>
            <person name="Chen H.C."/>
            <person name="Ermolaeva O."/>
            <person name="Hlavina W."/>
            <person name="Kapustin Y."/>
            <person name="Kiryutin B."/>
            <person name="Kitts P."/>
            <person name="Maglott D."/>
            <person name="Pruitt K."/>
            <person name="Sapojnikov V."/>
            <person name="Souvorov A."/>
            <person name="Mackey A.J."/>
            <person name="Waterhouse R.M."/>
            <person name="Wyder S."/>
            <person name="Zdobnov E.M."/>
            <person name="Zdobnov E.M."/>
            <person name="Wyder S."/>
            <person name="Kriventseva E.V."/>
            <person name="Kadowaki T."/>
            <person name="Bork P."/>
            <person name="Aranda M."/>
            <person name="Bao R."/>
            <person name="Beermann A."/>
            <person name="Berns N."/>
            <person name="Bolognesi R."/>
            <person name="Bonneton F."/>
            <person name="Bopp D."/>
            <person name="Brown S.J."/>
            <person name="Bucher G."/>
            <person name="Butts T."/>
            <person name="Chaumot A."/>
            <person name="Denell R.E."/>
            <person name="Ferrier D.E."/>
            <person name="Friedrich M."/>
            <person name="Gordon C.M."/>
            <person name="Jindra M."/>
            <person name="Klingler M."/>
            <person name="Lan Q."/>
            <person name="Lattorff H.M."/>
            <person name="Laudet V."/>
            <person name="von Levetsow C."/>
            <person name="Liu Z."/>
            <person name="Lutz R."/>
            <person name="Lynch J.A."/>
            <person name="da Fonseca R.N."/>
            <person name="Posnien N."/>
            <person name="Reuter R."/>
            <person name="Roth S."/>
            <person name="Savard J."/>
            <person name="Schinko J.B."/>
            <person name="Schmitt C."/>
            <person name="Schoppmeier M."/>
            <person name="Schroder R."/>
            <person name="Shippy T.D."/>
            <person name="Simonnet F."/>
            <person name="Marques-Souza H."/>
            <person name="Tautz D."/>
            <person name="Tomoyasu Y."/>
            <person name="Trauner J."/>
            <person name="Van der Zee M."/>
            <person name="Vervoort M."/>
            <person name="Wittkopp N."/>
            <person name="Wimmer E.A."/>
            <person name="Yang X."/>
            <person name="Jones A.K."/>
            <person name="Sattelle D.B."/>
            <person name="Ebert P.R."/>
            <person name="Nelson D."/>
            <person name="Scott J.G."/>
            <person name="Beeman R.W."/>
            <person name="Muthukrishnan S."/>
            <person name="Kramer K.J."/>
            <person name="Arakane Y."/>
            <person name="Beeman R.W."/>
            <person name="Zhu Q."/>
            <person name="Hogenkamp D."/>
            <person name="Dixit R."/>
            <person name="Oppert B."/>
            <person name="Jiang H."/>
            <person name="Zou Z."/>
            <person name="Marshall J."/>
            <person name="Elpidina E."/>
            <person name="Vinokurov K."/>
            <person name="Oppert C."/>
            <person name="Zou Z."/>
            <person name="Evans J."/>
            <person name="Lu Z."/>
            <person name="Zhao P."/>
            <person name="Sumathipala N."/>
            <person name="Altincicek B."/>
            <person name="Vilcinskas A."/>
            <person name="Williams M."/>
            <person name="Hultmark D."/>
            <person name="Hetru C."/>
            <person name="Jiang H."/>
            <person name="Grimmelikhuijzen C.J."/>
            <person name="Hauser F."/>
            <person name="Cazzamali G."/>
            <person name="Williamson M."/>
            <person name="Park Y."/>
            <person name="Li B."/>
            <person name="Tanaka Y."/>
            <person name="Predel R."/>
            <person name="Neupert S."/>
            <person name="Schachtner J."/>
            <person name="Verleyen P."/>
            <person name="Raible F."/>
            <person name="Bork P."/>
            <person name="Friedrich M."/>
            <person name="Walden K.K."/>
            <person name="Robertson H.M."/>
            <person name="Angeli S."/>
            <person name="Foret S."/>
            <person name="Bucher G."/>
            <person name="Schuetz S."/>
            <person name="Maleszka R."/>
            <person name="Wimmer E.A."/>
            <person name="Beeman R.W."/>
            <person name="Lorenzen M."/>
            <person name="Tomoyasu Y."/>
            <person name="Miller S.C."/>
            <person name="Grossmann D."/>
            <person name="Bucher G."/>
        </authorList>
    </citation>
    <scope>NUCLEOTIDE SEQUENCE [LARGE SCALE GENOMIC DNA]</scope>
    <source>
        <strain evidence="11 12">Georgia GA2</strain>
    </source>
</reference>
<dbReference type="PANTHER" id="PTHR11778">
    <property type="entry name" value="SERYL-TRNA SYNTHETASE"/>
    <property type="match status" value="1"/>
</dbReference>
<dbReference type="InterPro" id="IPR002317">
    <property type="entry name" value="Ser-tRNA-ligase_type_1"/>
</dbReference>
<keyword evidence="3 11" id="KW-0436">Ligase</keyword>
<dbReference type="PROSITE" id="PS50862">
    <property type="entry name" value="AA_TRNA_LIGASE_II"/>
    <property type="match status" value="1"/>
</dbReference>
<accession>D6X4B3</accession>
<evidence type="ECO:0000256" key="3">
    <source>
        <dbReference type="ARBA" id="ARBA00022598"/>
    </source>
</evidence>
<dbReference type="GO" id="GO:0005524">
    <property type="term" value="F:ATP binding"/>
    <property type="evidence" value="ECO:0007669"/>
    <property type="project" value="UniProtKB-KW"/>
</dbReference>
<dbReference type="KEGG" id="tca:103314444"/>
<feature type="binding site" evidence="9">
    <location>
        <begin position="251"/>
        <end position="253"/>
    </location>
    <ligand>
        <name>ATP</name>
        <dbReference type="ChEBI" id="CHEBI:30616"/>
    </ligand>
</feature>
<evidence type="ECO:0000256" key="4">
    <source>
        <dbReference type="ARBA" id="ARBA00022741"/>
    </source>
</evidence>
<keyword evidence="12" id="KW-1185">Reference proteome</keyword>
<dbReference type="GO" id="GO:0005739">
    <property type="term" value="C:mitochondrion"/>
    <property type="evidence" value="ECO:0000318"/>
    <property type="project" value="GO_Central"/>
</dbReference>